<dbReference type="EMBL" id="JASCZI010273696">
    <property type="protein sequence ID" value="MED6225221.1"/>
    <property type="molecule type" value="Genomic_DNA"/>
</dbReference>
<name>A0ABU6ZTX1_9FABA</name>
<reference evidence="1 2" key="1">
    <citation type="journal article" date="2023" name="Plants (Basel)">
        <title>Bridging the Gap: Combining Genomics and Transcriptomics Approaches to Understand Stylosanthes scabra, an Orphan Legume from the Brazilian Caatinga.</title>
        <authorList>
            <person name="Ferreira-Neto J.R.C."/>
            <person name="da Silva M.D."/>
            <person name="Binneck E."/>
            <person name="de Melo N.F."/>
            <person name="da Silva R.H."/>
            <person name="de Melo A.L.T.M."/>
            <person name="Pandolfi V."/>
            <person name="Bustamante F.O."/>
            <person name="Brasileiro-Vidal A.C."/>
            <person name="Benko-Iseppon A.M."/>
        </authorList>
    </citation>
    <scope>NUCLEOTIDE SEQUENCE [LARGE SCALE GENOMIC DNA]</scope>
    <source>
        <tissue evidence="1">Leaves</tissue>
    </source>
</reference>
<accession>A0ABU6ZTX1</accession>
<sequence length="86" mass="10062">MELLTSPRLVSQTISQTLGVTHHIPNVSNLIRFYFQHMKKLKWILANSFYEIEKHVIDSMVVEKFPITTGYLGSSVVVARFRQKRR</sequence>
<dbReference type="Proteomes" id="UP001341840">
    <property type="component" value="Unassembled WGS sequence"/>
</dbReference>
<gene>
    <name evidence="1" type="ORF">PIB30_091568</name>
</gene>
<proteinExistence type="predicted"/>
<organism evidence="1 2">
    <name type="scientific">Stylosanthes scabra</name>
    <dbReference type="NCBI Taxonomy" id="79078"/>
    <lineage>
        <taxon>Eukaryota</taxon>
        <taxon>Viridiplantae</taxon>
        <taxon>Streptophyta</taxon>
        <taxon>Embryophyta</taxon>
        <taxon>Tracheophyta</taxon>
        <taxon>Spermatophyta</taxon>
        <taxon>Magnoliopsida</taxon>
        <taxon>eudicotyledons</taxon>
        <taxon>Gunneridae</taxon>
        <taxon>Pentapetalae</taxon>
        <taxon>rosids</taxon>
        <taxon>fabids</taxon>
        <taxon>Fabales</taxon>
        <taxon>Fabaceae</taxon>
        <taxon>Papilionoideae</taxon>
        <taxon>50 kb inversion clade</taxon>
        <taxon>dalbergioids sensu lato</taxon>
        <taxon>Dalbergieae</taxon>
        <taxon>Pterocarpus clade</taxon>
        <taxon>Stylosanthes</taxon>
    </lineage>
</organism>
<evidence type="ECO:0000313" key="2">
    <source>
        <dbReference type="Proteomes" id="UP001341840"/>
    </source>
</evidence>
<comment type="caution">
    <text evidence="1">The sequence shown here is derived from an EMBL/GenBank/DDBJ whole genome shotgun (WGS) entry which is preliminary data.</text>
</comment>
<evidence type="ECO:0000313" key="1">
    <source>
        <dbReference type="EMBL" id="MED6225221.1"/>
    </source>
</evidence>
<protein>
    <submittedName>
        <fullName evidence="1">Uncharacterized protein</fullName>
    </submittedName>
</protein>
<dbReference type="Gene3D" id="3.40.50.2000">
    <property type="entry name" value="Glycogen Phosphorylase B"/>
    <property type="match status" value="1"/>
</dbReference>
<keyword evidence="2" id="KW-1185">Reference proteome</keyword>